<comment type="caution">
    <text evidence="4">The sequence shown here is derived from an EMBL/GenBank/DDBJ whole genome shotgun (WGS) entry which is preliminary data.</text>
</comment>
<dbReference type="Proteomes" id="UP001336122">
    <property type="component" value="Unassembled WGS sequence"/>
</dbReference>
<keyword evidence="2" id="KW-0175">Coiled coil</keyword>
<feature type="coiled-coil region" evidence="2">
    <location>
        <begin position="148"/>
        <end position="242"/>
    </location>
</feature>
<keyword evidence="5" id="KW-1185">Reference proteome</keyword>
<gene>
    <name evidence="4" type="ORF">P9485_24365</name>
</gene>
<organism evidence="4 5">
    <name type="scientific">Bacillus nitratireducens</name>
    <dbReference type="NCBI Taxonomy" id="2026193"/>
    <lineage>
        <taxon>Bacteria</taxon>
        <taxon>Bacillati</taxon>
        <taxon>Bacillota</taxon>
        <taxon>Bacilli</taxon>
        <taxon>Bacillales</taxon>
        <taxon>Bacillaceae</taxon>
        <taxon>Bacillus</taxon>
        <taxon>Bacillus cereus group</taxon>
    </lineage>
</organism>
<name>A0ABU6PJ40_9BACI</name>
<feature type="domain" description="LXG" evidence="3">
    <location>
        <begin position="1"/>
        <end position="238"/>
    </location>
</feature>
<evidence type="ECO:0000256" key="2">
    <source>
        <dbReference type="SAM" id="Coils"/>
    </source>
</evidence>
<reference evidence="4 5" key="1">
    <citation type="submission" date="2023-03" db="EMBL/GenBank/DDBJ databases">
        <title>Bacillus Genome Sequencing.</title>
        <authorList>
            <person name="Dunlap C."/>
        </authorList>
    </citation>
    <scope>NUCLEOTIDE SEQUENCE [LARGE SCALE GENOMIC DNA]</scope>
    <source>
        <strain evidence="4 5">NRS-319</strain>
    </source>
</reference>
<evidence type="ECO:0000259" key="3">
    <source>
        <dbReference type="PROSITE" id="PS51756"/>
    </source>
</evidence>
<feature type="coiled-coil region" evidence="2">
    <location>
        <begin position="7"/>
        <end position="34"/>
    </location>
</feature>
<evidence type="ECO:0000313" key="4">
    <source>
        <dbReference type="EMBL" id="MED4680878.1"/>
    </source>
</evidence>
<dbReference type="Pfam" id="PF04740">
    <property type="entry name" value="LXG"/>
    <property type="match status" value="1"/>
</dbReference>
<evidence type="ECO:0000256" key="1">
    <source>
        <dbReference type="ARBA" id="ARBA00034117"/>
    </source>
</evidence>
<dbReference type="RefSeq" id="WP_309443591.1">
    <property type="nucleotide sequence ID" value="NZ_JARTIK010000029.1"/>
</dbReference>
<protein>
    <submittedName>
        <fullName evidence="4">T7SS effector LXG polymorphic toxin</fullName>
    </submittedName>
</protein>
<dbReference type="InterPro" id="IPR006829">
    <property type="entry name" value="LXG_dom"/>
</dbReference>
<comment type="similarity">
    <text evidence="1">In the N-terminal section; belongs to the LXG family.</text>
</comment>
<evidence type="ECO:0000313" key="5">
    <source>
        <dbReference type="Proteomes" id="UP001336122"/>
    </source>
</evidence>
<accession>A0ABU6PJ40</accession>
<sequence length="720" mass="79620">MGFQVDLKEFNEVLAKLQKDTSKTNDQLDQAKNALNGIIQADAMQGETGKAIVNDINNNQNTVVIGLKDTNELLSIEMAQTLQDFQSTTGESDENAVILEDALLQAQNKLSNLQPKKHELDSRISNIYNSVSDLISLSMPNSQFDEKLVAASKELEDTIQKVQQFESKKAESNAENILNALNNQVQMAREMSSLSYTDPKLQAFFALDELAKGIHEMDTQITKAEKEAKLQAEREMKKKQEEWADNHPVEAWLQNFSKSAGEKWDVLRKGTEWVGENIPFLKGLADDALVLEGFLGAAGSAISGIAIGATKLVHLAWELGEWGFNSIRGVETEQWKLDDIYGAGNTIKSLGQAIISWQDYPKYGKALVNSVKGYVEKALTDPYALGGAIFDIGSCFVGVGEVTAAVKGTAAFGKFAEGTKVFQVAAKNSKIVGKLEEVTALMNKLPDSMKNVVEKIKNIEIPNLFPEPLLAGVGNGGGRNALGGELFSVAKSETKGQAQNANRLSGEKLPAEGVTGADRLKQLNLQNSRETMITDLDNYRKVLRKNGDAKDISKICAIVDTENPSLKGIAGSGNWKYNPTIIDHRGIDPRGFCKTPGDYTKYYRSLLSEEYIDSLPDSFFIGKNKEFIREDMAKLRASIEKVRAEAEKLRPLNKYGEPSFQYEWNIDNCAEVWSARDAILKGARYDNFIVRTENLRGGFAEPCDNCSRTFFDFYNIDDDK</sequence>
<dbReference type="PROSITE" id="PS51756">
    <property type="entry name" value="LXG"/>
    <property type="match status" value="1"/>
</dbReference>
<proteinExistence type="inferred from homology"/>
<dbReference type="EMBL" id="JARTIK010000029">
    <property type="protein sequence ID" value="MED4680878.1"/>
    <property type="molecule type" value="Genomic_DNA"/>
</dbReference>